<accession>E1R8P7</accession>
<dbReference type="PROSITE" id="PS51257">
    <property type="entry name" value="PROKAR_LIPOPROTEIN"/>
    <property type="match status" value="1"/>
</dbReference>
<dbReference type="HOGENOM" id="CLU_579891_0_0_12"/>
<dbReference type="EMBL" id="CP002116">
    <property type="protein sequence ID" value="ADK81804.1"/>
    <property type="molecule type" value="Genomic_DNA"/>
</dbReference>
<protein>
    <recommendedName>
        <fullName evidence="5">Lipoprotein</fullName>
    </recommendedName>
</protein>
<dbReference type="AlphaFoldDB" id="E1R8P7"/>
<dbReference type="KEGG" id="ssm:Spirs_2697"/>
<evidence type="ECO:0000313" key="3">
    <source>
        <dbReference type="EMBL" id="ADK81804.1"/>
    </source>
</evidence>
<evidence type="ECO:0000256" key="1">
    <source>
        <dbReference type="SAM" id="MobiDB-lite"/>
    </source>
</evidence>
<feature type="compositionally biased region" description="Basic and acidic residues" evidence="1">
    <location>
        <begin position="47"/>
        <end position="56"/>
    </location>
</feature>
<sequence length="471" mass="51644">MKPCILPVFVAIILILSGCVSSNTLSENRPAPQADETSEKSPGAETAETREQSPEKEPFFQDGLYLYNFEKATTSPELEAQYAQSGILLKQSTINIYDNVVVAVKERQFTDPVSMLHFTVAEDGSMSCSETPSITGKLQDDGSFLWGGYREQFDSLHKVEVEGSLQLVKENLRASSGYNGVYHITESMGDKALEATVKDGYLIYRPINPEEADETFQGWPTLVHPDGSFSSKLEIIVRTEMGYSLTGDGENMQTQSADNTTYIISEGHVDPNEGLVLNYAASFNTAIDDTSGEGTKVYAGMKVGDAQLGNLDQSGYPAPMVPAAAQDEKAKTIAHYPDWYLSPPLLADKLTAAGARHLSDQEGALRSAETIAIGEMAFQLQVSLKSAVNRYFTEASSGEKRDSQESVEAITEQASQLQFDYTVIRSEYDQESQTAFVLISVDKAKAREQVRNFLEKQGVGNRSEEIIDAME</sequence>
<evidence type="ECO:0000256" key="2">
    <source>
        <dbReference type="SAM" id="SignalP"/>
    </source>
</evidence>
<reference evidence="3 4" key="1">
    <citation type="journal article" date="2010" name="Stand. Genomic Sci.">
        <title>Complete genome sequence of Spirochaeta smaragdinae type strain (SEBR 4228).</title>
        <authorList>
            <person name="Mavromatis K."/>
            <person name="Yasawong M."/>
            <person name="Chertkov O."/>
            <person name="Lapidus A."/>
            <person name="Lucas S."/>
            <person name="Nolan M."/>
            <person name="Del Rio T.G."/>
            <person name="Tice H."/>
            <person name="Cheng J.F."/>
            <person name="Pitluck S."/>
            <person name="Liolios K."/>
            <person name="Ivanova N."/>
            <person name="Tapia R."/>
            <person name="Han C."/>
            <person name="Bruce D."/>
            <person name="Goodwin L."/>
            <person name="Pati A."/>
            <person name="Chen A."/>
            <person name="Palaniappan K."/>
            <person name="Land M."/>
            <person name="Hauser L."/>
            <person name="Chang Y.J."/>
            <person name="Jeffries C.D."/>
            <person name="Detter J.C."/>
            <person name="Rohde M."/>
            <person name="Brambilla E."/>
            <person name="Spring S."/>
            <person name="Goker M."/>
            <person name="Sikorski J."/>
            <person name="Woyke T."/>
            <person name="Bristow J."/>
            <person name="Eisen J.A."/>
            <person name="Markowitz V."/>
            <person name="Hugenholtz P."/>
            <person name="Klenk H.P."/>
            <person name="Kyrpides N.C."/>
        </authorList>
    </citation>
    <scope>NUCLEOTIDE SEQUENCE [LARGE SCALE GENOMIC DNA]</scope>
    <source>
        <strain evidence="4">DSM 11293 / JCM 15392 / SEBR 4228</strain>
    </source>
</reference>
<keyword evidence="2" id="KW-0732">Signal</keyword>
<dbReference type="RefSeq" id="WP_013255265.1">
    <property type="nucleotide sequence ID" value="NC_014364.1"/>
</dbReference>
<organism evidence="3 4">
    <name type="scientific">Sediminispirochaeta smaragdinae (strain DSM 11293 / JCM 15392 / SEBR 4228)</name>
    <name type="common">Spirochaeta smaragdinae</name>
    <dbReference type="NCBI Taxonomy" id="573413"/>
    <lineage>
        <taxon>Bacteria</taxon>
        <taxon>Pseudomonadati</taxon>
        <taxon>Spirochaetota</taxon>
        <taxon>Spirochaetia</taxon>
        <taxon>Spirochaetales</taxon>
        <taxon>Spirochaetaceae</taxon>
        <taxon>Sediminispirochaeta</taxon>
    </lineage>
</organism>
<proteinExistence type="predicted"/>
<feature type="chain" id="PRO_5003150662" description="Lipoprotein" evidence="2">
    <location>
        <begin position="23"/>
        <end position="471"/>
    </location>
</feature>
<evidence type="ECO:0000313" key="4">
    <source>
        <dbReference type="Proteomes" id="UP000002318"/>
    </source>
</evidence>
<dbReference type="OrthoDB" id="366589at2"/>
<feature type="signal peptide" evidence="2">
    <location>
        <begin position="1"/>
        <end position="22"/>
    </location>
</feature>
<dbReference type="eggNOG" id="ENOG50347S5">
    <property type="taxonomic scope" value="Bacteria"/>
</dbReference>
<evidence type="ECO:0008006" key="5">
    <source>
        <dbReference type="Google" id="ProtNLM"/>
    </source>
</evidence>
<gene>
    <name evidence="3" type="ordered locus">Spirs_2697</name>
</gene>
<dbReference type="STRING" id="573413.Spirs_2697"/>
<feature type="region of interest" description="Disordered" evidence="1">
    <location>
        <begin position="25"/>
        <end position="56"/>
    </location>
</feature>
<name>E1R8P7_SEDSS</name>
<dbReference type="Proteomes" id="UP000002318">
    <property type="component" value="Chromosome"/>
</dbReference>
<keyword evidence="4" id="KW-1185">Reference proteome</keyword>